<sequence>MSGNKISSGASRPRKSINGFPGPAMSAGQRESGSSRSLSLHRNSASEKLSQSGLTCEKALAGPIVEGNSHKLIVKIPNQARCPAQSASGGSFEDPSIMNSRASSPVLAEKHDQFDSNLKEKSDAYQADVMTDVNTESWQSNDFKDVLTGSDEGDASPAAIPEQEHSRIVEDIRKAASSSYGSAPKPGKLDDASFNSINALIDSCVKYSEAAKSMSLGDDVGMNLLASVAAGEMSKSDLVSPTDSPQRNTLIVEDTCTGDDVKSKLSPQDNFTQDVSQLSDNGDGDVDKQGALWSEDCPPLSKQASINFSGDGKPICSSSEGMPAGERNEHFHTASCDLQRTADACLEASEILSERNGAASVSVPPGSNSENVINGEISKQLHGEKAVVISTTTDGTPDTNPRGSSSLLTEDKVSDVLSTIEDDKLAVEVGKNTHDSNEGLNDSFHMEKKPAAVMMNSECMARTDEEVMYPHSGKDLTSEDVYQVKVEKADEMDNSTAVNLSGRQGIGQENNNPPTIENQADLKSNCMETNVESKEVHGHHCSAAVPSKKSPESHVQETKQHVGWRGSKLAVIEADETEECVSTTGGASSSAAWVPEMDSKLKFDLNEGLVVDDGKYGDPINLTVHGCSSALHVINPLPFPVSSVSSGLPASITVAAAAKRPFVPPEDLLRSKGELGWKGSAATSAFRPAEPRKVLEMPLGTANSPLTDATASKHGRPLLDIDLNVPDERVHEDMASGEPASGTGSMSNLIDSHNLAQNGMMDSVSIRSSGGFGLDLNQVDEVNDVGQYPKSSIHRVETLLPPVKSSSAYGISSVELRRDFDLNNGPVLDDVSWEPSSFNPHGRGGMQSQAHVTGLRMNNPNVGNFSPWFPPGNYPGVTIPSVLPDRGEHLFPVVAPGAPQRLLGPTGSTPFTPDVYRGSLLSSSPALPFPSMPFQYPVFPFGTSFPLSSGTFSGGSTTNMDSSSGGRPGFPAVHSQLLGATGAVSTNCQRPYVVSLLDGGDNDVLVNNRKWVRQGLDLNAGPGPGGLDIERRDETLPLVSRQLSVASSQALVEEQARMYQVAGGVLKRKEPVGGWDTESFRYRHPHSSRDL</sequence>
<dbReference type="EMBL" id="CAUOFW020000903">
    <property type="protein sequence ID" value="CAK9138642.1"/>
    <property type="molecule type" value="Genomic_DNA"/>
</dbReference>
<gene>
    <name evidence="2" type="ORF">ILEXP_LOCUS5990</name>
</gene>
<keyword evidence="3" id="KW-1185">Reference proteome</keyword>
<reference evidence="2 3" key="1">
    <citation type="submission" date="2024-02" db="EMBL/GenBank/DDBJ databases">
        <authorList>
            <person name="Vignale AGUSTIN F."/>
            <person name="Sosa J E."/>
            <person name="Modenutti C."/>
        </authorList>
    </citation>
    <scope>NUCLEOTIDE SEQUENCE [LARGE SCALE GENOMIC DNA]</scope>
</reference>
<feature type="compositionally biased region" description="Polar residues" evidence="1">
    <location>
        <begin position="265"/>
        <end position="280"/>
    </location>
</feature>
<evidence type="ECO:0000313" key="3">
    <source>
        <dbReference type="Proteomes" id="UP001642360"/>
    </source>
</evidence>
<dbReference type="PANTHER" id="PTHR46548:SF1">
    <property type="entry name" value="BAH AND TFIIS DOMAIN-CONTAINING PROTEIN-RELATED"/>
    <property type="match status" value="1"/>
</dbReference>
<feature type="compositionally biased region" description="Polar residues" evidence="1">
    <location>
        <begin position="1"/>
        <end position="10"/>
    </location>
</feature>
<protein>
    <submittedName>
        <fullName evidence="2">Uncharacterized protein</fullName>
    </submittedName>
</protein>
<evidence type="ECO:0000256" key="1">
    <source>
        <dbReference type="SAM" id="MobiDB-lite"/>
    </source>
</evidence>
<feature type="compositionally biased region" description="Basic and acidic residues" evidence="1">
    <location>
        <begin position="549"/>
        <end position="560"/>
    </location>
</feature>
<feature type="region of interest" description="Disordered" evidence="1">
    <location>
        <begin position="1"/>
        <end position="53"/>
    </location>
</feature>
<accession>A0ABC8R9B0</accession>
<dbReference type="AlphaFoldDB" id="A0ABC8R9B0"/>
<feature type="compositionally biased region" description="Polar residues" evidence="1">
    <location>
        <begin position="29"/>
        <end position="53"/>
    </location>
</feature>
<name>A0ABC8R9B0_9AQUA</name>
<dbReference type="PANTHER" id="PTHR46548">
    <property type="entry name" value="BAH AND TFIIS DOMAIN-CONTAINING PROTEIN-RELATED"/>
    <property type="match status" value="1"/>
</dbReference>
<feature type="region of interest" description="Disordered" evidence="1">
    <location>
        <begin position="259"/>
        <end position="282"/>
    </location>
</feature>
<evidence type="ECO:0000313" key="2">
    <source>
        <dbReference type="EMBL" id="CAK9138642.1"/>
    </source>
</evidence>
<comment type="caution">
    <text evidence="2">The sequence shown here is derived from an EMBL/GenBank/DDBJ whole genome shotgun (WGS) entry which is preliminary data.</text>
</comment>
<proteinExistence type="predicted"/>
<organism evidence="2 3">
    <name type="scientific">Ilex paraguariensis</name>
    <name type="common">yerba mate</name>
    <dbReference type="NCBI Taxonomy" id="185542"/>
    <lineage>
        <taxon>Eukaryota</taxon>
        <taxon>Viridiplantae</taxon>
        <taxon>Streptophyta</taxon>
        <taxon>Embryophyta</taxon>
        <taxon>Tracheophyta</taxon>
        <taxon>Spermatophyta</taxon>
        <taxon>Magnoliopsida</taxon>
        <taxon>eudicotyledons</taxon>
        <taxon>Gunneridae</taxon>
        <taxon>Pentapetalae</taxon>
        <taxon>asterids</taxon>
        <taxon>campanulids</taxon>
        <taxon>Aquifoliales</taxon>
        <taxon>Aquifoliaceae</taxon>
        <taxon>Ilex</taxon>
    </lineage>
</organism>
<dbReference type="Proteomes" id="UP001642360">
    <property type="component" value="Unassembled WGS sequence"/>
</dbReference>
<feature type="region of interest" description="Disordered" evidence="1">
    <location>
        <begin position="543"/>
        <end position="562"/>
    </location>
</feature>